<dbReference type="AlphaFoldDB" id="A0A9X1IQH8"/>
<comment type="caution">
    <text evidence="3">The sequence shown here is derived from an EMBL/GenBank/DDBJ whole genome shotgun (WGS) entry which is preliminary data.</text>
</comment>
<keyword evidence="4" id="KW-1185">Reference proteome</keyword>
<dbReference type="EMBL" id="JAHGAW010000004">
    <property type="protein sequence ID" value="MBT2186717.1"/>
    <property type="molecule type" value="Genomic_DNA"/>
</dbReference>
<reference evidence="3" key="1">
    <citation type="submission" date="2021-05" db="EMBL/GenBank/DDBJ databases">
        <title>Genome of Sphingobium sp. strain.</title>
        <authorList>
            <person name="Fan R."/>
        </authorList>
    </citation>
    <scope>NUCLEOTIDE SEQUENCE</scope>
    <source>
        <strain evidence="3">H33</strain>
    </source>
</reference>
<keyword evidence="3" id="KW-0378">Hydrolase</keyword>
<gene>
    <name evidence="3" type="ORF">KK488_07115</name>
</gene>
<feature type="transmembrane region" description="Helical" evidence="1">
    <location>
        <begin position="20"/>
        <end position="38"/>
    </location>
</feature>
<evidence type="ECO:0000259" key="2">
    <source>
        <dbReference type="Pfam" id="PF02517"/>
    </source>
</evidence>
<keyword evidence="3" id="KW-0482">Metalloprotease</keyword>
<sequence length="300" mass="31410">MVVIGSAGVLAPGKWRWLRALGWLVVLCVGTVILYNAVARGGLWLAVRAGGIRLDSLSAAPAAYKLVVAIIGLLAVLIAYRATIRFGERRATPELGLRRAPWELLAGLIIGGALLGAIVGVQWLFGWVIITPKPIDGVALALRDSLRSGVLEELVMRLVIFRLLWRAFGIWPALAGAAVVFGLLHLANPDASLFAVACLIAGEGAIIALYMITGRAWASMGMHAGWNFTQGWRLGAAVSGTGEIAGGPLALRPAAHVSELLSGGGFGPEASLSALVLSLLASAALLWWAWARGDFVASDA</sequence>
<dbReference type="Pfam" id="PF02517">
    <property type="entry name" value="Rce1-like"/>
    <property type="match status" value="1"/>
</dbReference>
<feature type="transmembrane region" description="Helical" evidence="1">
    <location>
        <begin position="104"/>
        <end position="130"/>
    </location>
</feature>
<dbReference type="GO" id="GO:0080120">
    <property type="term" value="P:CAAX-box protein maturation"/>
    <property type="evidence" value="ECO:0007669"/>
    <property type="project" value="UniProtKB-ARBA"/>
</dbReference>
<dbReference type="Proteomes" id="UP001138757">
    <property type="component" value="Unassembled WGS sequence"/>
</dbReference>
<dbReference type="PANTHER" id="PTHR39430:SF1">
    <property type="entry name" value="PROTEASE"/>
    <property type="match status" value="1"/>
</dbReference>
<evidence type="ECO:0000313" key="4">
    <source>
        <dbReference type="Proteomes" id="UP001138757"/>
    </source>
</evidence>
<evidence type="ECO:0000256" key="1">
    <source>
        <dbReference type="SAM" id="Phobius"/>
    </source>
</evidence>
<proteinExistence type="predicted"/>
<organism evidence="3 4">
    <name type="scientific">Sphingobium nicotianae</name>
    <dbReference type="NCBI Taxonomy" id="2782607"/>
    <lineage>
        <taxon>Bacteria</taxon>
        <taxon>Pseudomonadati</taxon>
        <taxon>Pseudomonadota</taxon>
        <taxon>Alphaproteobacteria</taxon>
        <taxon>Sphingomonadales</taxon>
        <taxon>Sphingomonadaceae</taxon>
        <taxon>Sphingobium</taxon>
    </lineage>
</organism>
<accession>A0A9X1IQH8</accession>
<dbReference type="GO" id="GO:0008237">
    <property type="term" value="F:metallopeptidase activity"/>
    <property type="evidence" value="ECO:0007669"/>
    <property type="project" value="UniProtKB-KW"/>
</dbReference>
<evidence type="ECO:0000313" key="3">
    <source>
        <dbReference type="EMBL" id="MBT2186717.1"/>
    </source>
</evidence>
<keyword evidence="1" id="KW-0812">Transmembrane</keyword>
<dbReference type="EC" id="3.4.24.-" evidence="3"/>
<dbReference type="GO" id="GO:0004175">
    <property type="term" value="F:endopeptidase activity"/>
    <property type="evidence" value="ECO:0007669"/>
    <property type="project" value="UniProtKB-ARBA"/>
</dbReference>
<dbReference type="PANTHER" id="PTHR39430">
    <property type="entry name" value="MEMBRANE-ASSOCIATED PROTEASE-RELATED"/>
    <property type="match status" value="1"/>
</dbReference>
<protein>
    <submittedName>
        <fullName evidence="3">CPBP family intramembrane metalloprotease</fullName>
        <ecNumber evidence="3">3.4.24.-</ecNumber>
    </submittedName>
</protein>
<feature type="transmembrane region" description="Helical" evidence="1">
    <location>
        <begin position="270"/>
        <end position="290"/>
    </location>
</feature>
<dbReference type="InterPro" id="IPR003675">
    <property type="entry name" value="Rce1/LyrA-like_dom"/>
</dbReference>
<feature type="transmembrane region" description="Helical" evidence="1">
    <location>
        <begin position="163"/>
        <end position="184"/>
    </location>
</feature>
<feature type="domain" description="CAAX prenyl protease 2/Lysostaphin resistance protein A-like" evidence="2">
    <location>
        <begin position="138"/>
        <end position="228"/>
    </location>
</feature>
<keyword evidence="1" id="KW-0472">Membrane</keyword>
<dbReference type="RefSeq" id="WP_214622468.1">
    <property type="nucleotide sequence ID" value="NZ_JAHGAW010000004.1"/>
</dbReference>
<name>A0A9X1IQH8_9SPHN</name>
<keyword evidence="3" id="KW-0645">Protease</keyword>
<feature type="transmembrane region" description="Helical" evidence="1">
    <location>
        <begin position="62"/>
        <end position="83"/>
    </location>
</feature>
<feature type="transmembrane region" description="Helical" evidence="1">
    <location>
        <begin position="191"/>
        <end position="212"/>
    </location>
</feature>
<keyword evidence="1" id="KW-1133">Transmembrane helix</keyword>